<name>A0A6C0BNB8_9ZZZZ</name>
<protein>
    <submittedName>
        <fullName evidence="1">Uncharacterized protein</fullName>
    </submittedName>
</protein>
<dbReference type="AlphaFoldDB" id="A0A6C0BNB8"/>
<accession>A0A6C0BNB8</accession>
<proteinExistence type="predicted"/>
<reference evidence="1" key="1">
    <citation type="journal article" date="2020" name="Nature">
        <title>Giant virus diversity and host interactions through global metagenomics.</title>
        <authorList>
            <person name="Schulz F."/>
            <person name="Roux S."/>
            <person name="Paez-Espino D."/>
            <person name="Jungbluth S."/>
            <person name="Walsh D.A."/>
            <person name="Denef V.J."/>
            <person name="McMahon K.D."/>
            <person name="Konstantinidis K.T."/>
            <person name="Eloe-Fadrosh E.A."/>
            <person name="Kyrpides N.C."/>
            <person name="Woyke T."/>
        </authorList>
    </citation>
    <scope>NUCLEOTIDE SEQUENCE</scope>
    <source>
        <strain evidence="1">GVMAG-M-3300017651-5</strain>
    </source>
</reference>
<dbReference type="EMBL" id="MN739196">
    <property type="protein sequence ID" value="QHS93089.1"/>
    <property type="molecule type" value="Genomic_DNA"/>
</dbReference>
<evidence type="ECO:0000313" key="1">
    <source>
        <dbReference type="EMBL" id="QHS93089.1"/>
    </source>
</evidence>
<sequence>MSQEVRAFILHNDRSCADPLVDYSLVEGIPDILSDCELQ</sequence>
<organism evidence="1">
    <name type="scientific">viral metagenome</name>
    <dbReference type="NCBI Taxonomy" id="1070528"/>
    <lineage>
        <taxon>unclassified sequences</taxon>
        <taxon>metagenomes</taxon>
        <taxon>organismal metagenomes</taxon>
    </lineage>
</organism>